<keyword evidence="8" id="KW-1185">Reference proteome</keyword>
<feature type="chain" id="PRO_5042202900" evidence="6">
    <location>
        <begin position="19"/>
        <end position="557"/>
    </location>
</feature>
<dbReference type="Pfam" id="PF00450">
    <property type="entry name" value="Peptidase_S10"/>
    <property type="match status" value="1"/>
</dbReference>
<dbReference type="GO" id="GO:0004185">
    <property type="term" value="F:serine-type carboxypeptidase activity"/>
    <property type="evidence" value="ECO:0007669"/>
    <property type="project" value="InterPro"/>
</dbReference>
<protein>
    <submittedName>
        <fullName evidence="7">Alpha/Beta hydrolase protein</fullName>
    </submittedName>
</protein>
<comment type="similarity">
    <text evidence="1">Belongs to the peptidase S10 family.</text>
</comment>
<evidence type="ECO:0000256" key="6">
    <source>
        <dbReference type="SAM" id="SignalP"/>
    </source>
</evidence>
<evidence type="ECO:0000256" key="4">
    <source>
        <dbReference type="ARBA" id="ARBA00022801"/>
    </source>
</evidence>
<keyword evidence="3" id="KW-0645">Protease</keyword>
<keyword evidence="6" id="KW-0732">Signal</keyword>
<dbReference type="GO" id="GO:0006508">
    <property type="term" value="P:proteolysis"/>
    <property type="evidence" value="ECO:0007669"/>
    <property type="project" value="UniProtKB-KW"/>
</dbReference>
<keyword evidence="4 7" id="KW-0378">Hydrolase</keyword>
<dbReference type="RefSeq" id="XP_062655618.1">
    <property type="nucleotide sequence ID" value="XM_062799579.1"/>
</dbReference>
<dbReference type="SUPFAM" id="SSF53474">
    <property type="entry name" value="alpha/beta-Hydrolases"/>
    <property type="match status" value="1"/>
</dbReference>
<accession>A0AAE0H8V3</accession>
<reference evidence="7" key="2">
    <citation type="submission" date="2023-06" db="EMBL/GenBank/DDBJ databases">
        <authorList>
            <consortium name="Lawrence Berkeley National Laboratory"/>
            <person name="Haridas S."/>
            <person name="Hensen N."/>
            <person name="Bonometti L."/>
            <person name="Westerberg I."/>
            <person name="Brannstrom I.O."/>
            <person name="Guillou S."/>
            <person name="Cros-Aarteil S."/>
            <person name="Calhoun S."/>
            <person name="Kuo A."/>
            <person name="Mondo S."/>
            <person name="Pangilinan J."/>
            <person name="Riley R."/>
            <person name="Labutti K."/>
            <person name="Andreopoulos B."/>
            <person name="Lipzen A."/>
            <person name="Chen C."/>
            <person name="Yanf M."/>
            <person name="Daum C."/>
            <person name="Ng V."/>
            <person name="Clum A."/>
            <person name="Steindorff A."/>
            <person name="Ohm R."/>
            <person name="Martin F."/>
            <person name="Silar P."/>
            <person name="Natvig D."/>
            <person name="Lalanne C."/>
            <person name="Gautier V."/>
            <person name="Ament-Velasquez S.L."/>
            <person name="Kruys A."/>
            <person name="Hutchinson M.I."/>
            <person name="Powell A.J."/>
            <person name="Barry K."/>
            <person name="Miller A.N."/>
            <person name="Grigoriev I.V."/>
            <person name="Debuchy R."/>
            <person name="Gladieux P."/>
            <person name="Thoren M.H."/>
            <person name="Johannesson H."/>
        </authorList>
    </citation>
    <scope>NUCLEOTIDE SEQUENCE</scope>
    <source>
        <strain evidence="7">CBS 168.71</strain>
    </source>
</reference>
<dbReference type="Proteomes" id="UP001278766">
    <property type="component" value="Unassembled WGS sequence"/>
</dbReference>
<gene>
    <name evidence="7" type="ORF">B0H64DRAFT_221741</name>
</gene>
<feature type="signal peptide" evidence="6">
    <location>
        <begin position="1"/>
        <end position="18"/>
    </location>
</feature>
<dbReference type="PANTHER" id="PTHR11802:SF479">
    <property type="entry name" value="CARBOXYPEPTIDASE"/>
    <property type="match status" value="1"/>
</dbReference>
<evidence type="ECO:0000256" key="5">
    <source>
        <dbReference type="ARBA" id="ARBA00023180"/>
    </source>
</evidence>
<dbReference type="InterPro" id="IPR001563">
    <property type="entry name" value="Peptidase_S10"/>
</dbReference>
<evidence type="ECO:0000313" key="8">
    <source>
        <dbReference type="Proteomes" id="UP001278766"/>
    </source>
</evidence>
<sequence length="557" mass="60289">MHLILSLLVAVLAVPALGYVRPPLLNSRYQRHPLRELVRDQIQSPFLNERSSGELSHLIQRGVNLPTWPGFAVNGSAIPMVDFDVGESYAGLLPTGNDTSRQLYFWFFPSTNPVAQEKKEILIYLTGGPGCSSIGELLQVNGPISWQPGTYQPIQNRWSWHRLTNVVWIDQPVGTGFSQGTPMATSQADVAQDFLGFWKNFVDTFTLQGYQVHVTGSSYGGMYAPYISSAMLDRKDTGYFNVSGMAIWDGLYSKFPLTEDIPVARYVDKWKAVLPFNDTFRATIKAMDEQCGYTAYLDEFLVYPPKGPQPSILPGEDPATGMARPECALYAATFLAALELNPCLYPADVTSRCPVPFDPIGFTGGTFTLPPSFPTPYFDLPAVKAAINAPRNNTTWAFCQDMATSPVFVGGVDTSLNAGPGSQPVLPRVIEHTGNVILGHGSRDFLLLPEGSLLAIQNLTWCGEMGFRERPGGVLVVPRHGGGGGGVAAGAGVVGSSHVERGLTWFEAAMGGHVLGMDQPAVTFRMVEVLLGRVEGFESTVPFTVDMGGGVGVGQPR</sequence>
<name>A0AAE0H8V3_9PEZI</name>
<evidence type="ECO:0000313" key="7">
    <source>
        <dbReference type="EMBL" id="KAK3292104.1"/>
    </source>
</evidence>
<reference evidence="7" key="1">
    <citation type="journal article" date="2023" name="Mol. Phylogenet. Evol.">
        <title>Genome-scale phylogeny and comparative genomics of the fungal order Sordariales.</title>
        <authorList>
            <person name="Hensen N."/>
            <person name="Bonometti L."/>
            <person name="Westerberg I."/>
            <person name="Brannstrom I.O."/>
            <person name="Guillou S."/>
            <person name="Cros-Aarteil S."/>
            <person name="Calhoun S."/>
            <person name="Haridas S."/>
            <person name="Kuo A."/>
            <person name="Mondo S."/>
            <person name="Pangilinan J."/>
            <person name="Riley R."/>
            <person name="LaButti K."/>
            <person name="Andreopoulos B."/>
            <person name="Lipzen A."/>
            <person name="Chen C."/>
            <person name="Yan M."/>
            <person name="Daum C."/>
            <person name="Ng V."/>
            <person name="Clum A."/>
            <person name="Steindorff A."/>
            <person name="Ohm R.A."/>
            <person name="Martin F."/>
            <person name="Silar P."/>
            <person name="Natvig D.O."/>
            <person name="Lalanne C."/>
            <person name="Gautier V."/>
            <person name="Ament-Velasquez S.L."/>
            <person name="Kruys A."/>
            <person name="Hutchinson M.I."/>
            <person name="Powell A.J."/>
            <person name="Barry K."/>
            <person name="Miller A.N."/>
            <person name="Grigoriev I.V."/>
            <person name="Debuchy R."/>
            <person name="Gladieux P."/>
            <person name="Hiltunen Thoren M."/>
            <person name="Johannesson H."/>
        </authorList>
    </citation>
    <scope>NUCLEOTIDE SEQUENCE</scope>
    <source>
        <strain evidence="7">CBS 168.71</strain>
    </source>
</reference>
<dbReference type="PANTHER" id="PTHR11802">
    <property type="entry name" value="SERINE PROTEASE FAMILY S10 SERINE CARBOXYPEPTIDASE"/>
    <property type="match status" value="1"/>
</dbReference>
<evidence type="ECO:0000256" key="1">
    <source>
        <dbReference type="ARBA" id="ARBA00009431"/>
    </source>
</evidence>
<keyword evidence="5" id="KW-0325">Glycoprotein</keyword>
<comment type="caution">
    <text evidence="7">The sequence shown here is derived from an EMBL/GenBank/DDBJ whole genome shotgun (WGS) entry which is preliminary data.</text>
</comment>
<evidence type="ECO:0000256" key="3">
    <source>
        <dbReference type="ARBA" id="ARBA00022670"/>
    </source>
</evidence>
<keyword evidence="2" id="KW-0121">Carboxypeptidase</keyword>
<evidence type="ECO:0000256" key="2">
    <source>
        <dbReference type="ARBA" id="ARBA00022645"/>
    </source>
</evidence>
<dbReference type="PRINTS" id="PR00724">
    <property type="entry name" value="CRBOXYPTASEC"/>
</dbReference>
<proteinExistence type="inferred from homology"/>
<dbReference type="Gene3D" id="3.40.50.1820">
    <property type="entry name" value="alpha/beta hydrolase"/>
    <property type="match status" value="1"/>
</dbReference>
<dbReference type="InterPro" id="IPR029058">
    <property type="entry name" value="AB_hydrolase_fold"/>
</dbReference>
<dbReference type="GeneID" id="87836527"/>
<dbReference type="EMBL" id="JAUEPN010000007">
    <property type="protein sequence ID" value="KAK3292104.1"/>
    <property type="molecule type" value="Genomic_DNA"/>
</dbReference>
<dbReference type="AlphaFoldDB" id="A0AAE0H8V3"/>
<organism evidence="7 8">
    <name type="scientific">Chaetomium fimeti</name>
    <dbReference type="NCBI Taxonomy" id="1854472"/>
    <lineage>
        <taxon>Eukaryota</taxon>
        <taxon>Fungi</taxon>
        <taxon>Dikarya</taxon>
        <taxon>Ascomycota</taxon>
        <taxon>Pezizomycotina</taxon>
        <taxon>Sordariomycetes</taxon>
        <taxon>Sordariomycetidae</taxon>
        <taxon>Sordariales</taxon>
        <taxon>Chaetomiaceae</taxon>
        <taxon>Chaetomium</taxon>
    </lineage>
</organism>